<proteinExistence type="predicted"/>
<comment type="caution">
    <text evidence="2">The sequence shown here is derived from an EMBL/GenBank/DDBJ whole genome shotgun (WGS) entry which is preliminary data.</text>
</comment>
<accession>A0A8S1TCS1</accession>
<feature type="coiled-coil region" evidence="1">
    <location>
        <begin position="6"/>
        <end position="35"/>
    </location>
</feature>
<dbReference type="EMBL" id="CAJJDO010000019">
    <property type="protein sequence ID" value="CAD8149294.1"/>
    <property type="molecule type" value="Genomic_DNA"/>
</dbReference>
<feature type="coiled-coil region" evidence="1">
    <location>
        <begin position="152"/>
        <end position="200"/>
    </location>
</feature>
<dbReference type="AlphaFoldDB" id="A0A8S1TCS1"/>
<dbReference type="OrthoDB" id="311780at2759"/>
<protein>
    <submittedName>
        <fullName evidence="2">Uncharacterized protein</fullName>
    </submittedName>
</protein>
<reference evidence="2" key="1">
    <citation type="submission" date="2021-01" db="EMBL/GenBank/DDBJ databases">
        <authorList>
            <consortium name="Genoscope - CEA"/>
            <person name="William W."/>
        </authorList>
    </citation>
    <scope>NUCLEOTIDE SEQUENCE</scope>
</reference>
<gene>
    <name evidence="2" type="ORF">PPENT_87.1.T0190037</name>
</gene>
<evidence type="ECO:0000313" key="3">
    <source>
        <dbReference type="Proteomes" id="UP000689195"/>
    </source>
</evidence>
<dbReference type="Proteomes" id="UP000689195">
    <property type="component" value="Unassembled WGS sequence"/>
</dbReference>
<keyword evidence="3" id="KW-1185">Reference proteome</keyword>
<sequence length="203" mass="24804">MNLITILNYQKQLQKYNQERNKKKLKNQKQQIKCNNQIDINLQNIDLYKYQISQKIEEHKLLEIPPNNLQSQQIFYVSTSTQTDYIEDNEDEIPEIEIRKLKHSYEKLLKLEELKKKYKDCIEINQIDAIEQIKQSEFEIKRLMHELDQLPQIDYRQDLKQQQQELKTLKNQYSALQKEHEELQQRNTMLLQNLKEKLHQKNH</sequence>
<evidence type="ECO:0000313" key="2">
    <source>
        <dbReference type="EMBL" id="CAD8149294.1"/>
    </source>
</evidence>
<evidence type="ECO:0000256" key="1">
    <source>
        <dbReference type="SAM" id="Coils"/>
    </source>
</evidence>
<name>A0A8S1TCS1_9CILI</name>
<keyword evidence="1" id="KW-0175">Coiled coil</keyword>
<organism evidence="2 3">
    <name type="scientific">Paramecium pentaurelia</name>
    <dbReference type="NCBI Taxonomy" id="43138"/>
    <lineage>
        <taxon>Eukaryota</taxon>
        <taxon>Sar</taxon>
        <taxon>Alveolata</taxon>
        <taxon>Ciliophora</taxon>
        <taxon>Intramacronucleata</taxon>
        <taxon>Oligohymenophorea</taxon>
        <taxon>Peniculida</taxon>
        <taxon>Parameciidae</taxon>
        <taxon>Paramecium</taxon>
    </lineage>
</organism>